<keyword evidence="2" id="KW-1185">Reference proteome</keyword>
<dbReference type="RefSeq" id="WP_378300554.1">
    <property type="nucleotide sequence ID" value="NZ_JBHUKS010000004.1"/>
</dbReference>
<accession>A0ABW5GZX2</accession>
<evidence type="ECO:0000313" key="2">
    <source>
        <dbReference type="Proteomes" id="UP001597483"/>
    </source>
</evidence>
<comment type="caution">
    <text evidence="1">The sequence shown here is derived from an EMBL/GenBank/DDBJ whole genome shotgun (WGS) entry which is preliminary data.</text>
</comment>
<protein>
    <recommendedName>
        <fullName evidence="3">PE domain-containing protein</fullName>
    </recommendedName>
</protein>
<proteinExistence type="predicted"/>
<organism evidence="1 2">
    <name type="scientific">Amycolatopsis silviterrae</name>
    <dbReference type="NCBI Taxonomy" id="1656914"/>
    <lineage>
        <taxon>Bacteria</taxon>
        <taxon>Bacillati</taxon>
        <taxon>Actinomycetota</taxon>
        <taxon>Actinomycetes</taxon>
        <taxon>Pseudonocardiales</taxon>
        <taxon>Pseudonocardiaceae</taxon>
        <taxon>Amycolatopsis</taxon>
    </lineage>
</organism>
<evidence type="ECO:0008006" key="3">
    <source>
        <dbReference type="Google" id="ProtNLM"/>
    </source>
</evidence>
<reference evidence="2" key="1">
    <citation type="journal article" date="2019" name="Int. J. Syst. Evol. Microbiol.">
        <title>The Global Catalogue of Microorganisms (GCM) 10K type strain sequencing project: providing services to taxonomists for standard genome sequencing and annotation.</title>
        <authorList>
            <consortium name="The Broad Institute Genomics Platform"/>
            <consortium name="The Broad Institute Genome Sequencing Center for Infectious Disease"/>
            <person name="Wu L."/>
            <person name="Ma J."/>
        </authorList>
    </citation>
    <scope>NUCLEOTIDE SEQUENCE [LARGE SCALE GENOMIC DNA]</scope>
    <source>
        <strain evidence="2">CGMCC 4.7641</strain>
    </source>
</reference>
<dbReference type="EMBL" id="JBHUKS010000004">
    <property type="protein sequence ID" value="MFD2466537.1"/>
    <property type="molecule type" value="Genomic_DNA"/>
</dbReference>
<evidence type="ECO:0000313" key="1">
    <source>
        <dbReference type="EMBL" id="MFD2466537.1"/>
    </source>
</evidence>
<gene>
    <name evidence="1" type="ORF">ACFSVL_03985</name>
</gene>
<sequence length="157" mass="16123">MAENDPGKALEAAGWLTGLPITVVGTAMNVAKGMSDAAAVASAAKSGAGFTLSPDEARSLLERAKRLRDNLAMMRPKTVSLTQLTPPAQDPGSVGFNQQVVKTFADGKDANDNMHKYMVELIGRLEKALGIVAESDGQAAGDVKAVANDGQSGGLAV</sequence>
<dbReference type="Proteomes" id="UP001597483">
    <property type="component" value="Unassembled WGS sequence"/>
</dbReference>
<name>A0ABW5GZX2_9PSEU</name>